<evidence type="ECO:0000256" key="1">
    <source>
        <dbReference type="SAM" id="MobiDB-lite"/>
    </source>
</evidence>
<feature type="region of interest" description="Disordered" evidence="1">
    <location>
        <begin position="122"/>
        <end position="142"/>
    </location>
</feature>
<dbReference type="RefSeq" id="WP_188654886.1">
    <property type="nucleotide sequence ID" value="NZ_BMIN01000013.1"/>
</dbReference>
<comment type="caution">
    <text evidence="2">The sequence shown here is derived from an EMBL/GenBank/DDBJ whole genome shotgun (WGS) entry which is preliminary data.</text>
</comment>
<feature type="region of interest" description="Disordered" evidence="1">
    <location>
        <begin position="51"/>
        <end position="81"/>
    </location>
</feature>
<keyword evidence="3" id="KW-1185">Reference proteome</keyword>
<dbReference type="EMBL" id="BMIN01000013">
    <property type="protein sequence ID" value="GGD19285.1"/>
    <property type="molecule type" value="Genomic_DNA"/>
</dbReference>
<evidence type="ECO:0008006" key="4">
    <source>
        <dbReference type="Google" id="ProtNLM"/>
    </source>
</evidence>
<feature type="compositionally biased region" description="Polar residues" evidence="1">
    <location>
        <begin position="51"/>
        <end position="66"/>
    </location>
</feature>
<name>A0ABQ1QA09_9BACI</name>
<evidence type="ECO:0000313" key="3">
    <source>
        <dbReference type="Proteomes" id="UP000642571"/>
    </source>
</evidence>
<dbReference type="Pfam" id="PF14071">
    <property type="entry name" value="YlbD_coat"/>
    <property type="match status" value="1"/>
</dbReference>
<accession>A0ABQ1QA09</accession>
<dbReference type="Proteomes" id="UP000642571">
    <property type="component" value="Unassembled WGS sequence"/>
</dbReference>
<proteinExistence type="predicted"/>
<evidence type="ECO:0000313" key="2">
    <source>
        <dbReference type="EMBL" id="GGD19285.1"/>
    </source>
</evidence>
<reference evidence="3" key="1">
    <citation type="journal article" date="2019" name="Int. J. Syst. Evol. Microbiol.">
        <title>The Global Catalogue of Microorganisms (GCM) 10K type strain sequencing project: providing services to taxonomists for standard genome sequencing and annotation.</title>
        <authorList>
            <consortium name="The Broad Institute Genomics Platform"/>
            <consortium name="The Broad Institute Genome Sequencing Center for Infectious Disease"/>
            <person name="Wu L."/>
            <person name="Ma J."/>
        </authorList>
    </citation>
    <scope>NUCLEOTIDE SEQUENCE [LARGE SCALE GENOMIC DNA]</scope>
    <source>
        <strain evidence="3">CGMCC 1.15353</strain>
    </source>
</reference>
<organism evidence="2 3">
    <name type="scientific">Pontibacillus salipaludis</name>
    <dbReference type="NCBI Taxonomy" id="1697394"/>
    <lineage>
        <taxon>Bacteria</taxon>
        <taxon>Bacillati</taxon>
        <taxon>Bacillota</taxon>
        <taxon>Bacilli</taxon>
        <taxon>Bacillales</taxon>
        <taxon>Bacillaceae</taxon>
        <taxon>Pontibacillus</taxon>
    </lineage>
</organism>
<protein>
    <recommendedName>
        <fullName evidence="4">Coat protein YlbD-like</fullName>
    </recommendedName>
</protein>
<sequence length="142" mass="16539">MSSNLHPSVAEFKEFTERYPKLIKHVRDHRESWQPYYEKWVLLGEDDPYWNQFTEGNEQGKTNDQQTEGKEDQDSTNNKEMMGQFMNMIENVDLNKVQGHIQQLNGAISNIQNLVGQFQEMKKTNPTKGNAPKKSPFGFGRD</sequence>
<dbReference type="InterPro" id="IPR025953">
    <property type="entry name" value="YlbD_coat"/>
</dbReference>
<gene>
    <name evidence="2" type="ORF">GCM10011389_28680</name>
</gene>